<evidence type="ECO:0000256" key="2">
    <source>
        <dbReference type="ARBA" id="ARBA00022679"/>
    </source>
</evidence>
<evidence type="ECO:0000259" key="12">
    <source>
        <dbReference type="Pfam" id="PF02581"/>
    </source>
</evidence>
<sequence length="220" mass="24076">MDKELLRVYFIMGSNNTTRDPLTVLEEALQGGITLFQFREKGKNALKGKAKLDLAIKMKRLCHAYNIPFIVNDEVDLALEAKADGIHIGQDDEPLIHVKKRCPENWIYGVSATNELEARHAVQDGADYIGVGPVYGTNTKEDAKQPIGLKGIAEIRSIAGELPIVAIGGIKLGHVFNIRKAGADGVSVISGISHAEKVRQTAELFCNYSHFTASYSKNTK</sequence>
<feature type="binding site" evidence="9">
    <location>
        <position position="73"/>
    </location>
    <ligand>
        <name>Mg(2+)</name>
        <dbReference type="ChEBI" id="CHEBI:18420"/>
    </ligand>
</feature>
<dbReference type="UniPathway" id="UPA00060">
    <property type="reaction ID" value="UER00141"/>
</dbReference>
<evidence type="ECO:0000256" key="9">
    <source>
        <dbReference type="HAMAP-Rule" id="MF_00097"/>
    </source>
</evidence>
<dbReference type="FunFam" id="3.20.20.70:FF:000096">
    <property type="entry name" value="Thiamine-phosphate synthase"/>
    <property type="match status" value="1"/>
</dbReference>
<evidence type="ECO:0000256" key="11">
    <source>
        <dbReference type="RuleBase" id="RU004253"/>
    </source>
</evidence>
<dbReference type="PANTHER" id="PTHR20857:SF15">
    <property type="entry name" value="THIAMINE-PHOSPHATE SYNTHASE"/>
    <property type="match status" value="1"/>
</dbReference>
<comment type="cofactor">
    <cofactor evidence="9">
        <name>Mg(2+)</name>
        <dbReference type="ChEBI" id="CHEBI:18420"/>
    </cofactor>
    <text evidence="9">Binds 1 Mg(2+) ion per subunit.</text>
</comment>
<dbReference type="GO" id="GO:0009229">
    <property type="term" value="P:thiamine diphosphate biosynthetic process"/>
    <property type="evidence" value="ECO:0007669"/>
    <property type="project" value="UniProtKB-UniRule"/>
</dbReference>
<evidence type="ECO:0000256" key="3">
    <source>
        <dbReference type="ARBA" id="ARBA00022723"/>
    </source>
</evidence>
<dbReference type="InterPro" id="IPR022998">
    <property type="entry name" value="ThiamineP_synth_TenI"/>
</dbReference>
<keyword evidence="14" id="KW-1185">Reference proteome</keyword>
<feature type="binding site" evidence="9">
    <location>
        <position position="140"/>
    </location>
    <ligand>
        <name>4-amino-2-methyl-5-(diphosphooxymethyl)pyrimidine</name>
        <dbReference type="ChEBI" id="CHEBI:57841"/>
    </ligand>
</feature>
<dbReference type="OrthoDB" id="9812206at2"/>
<dbReference type="RefSeq" id="WP_089739793.1">
    <property type="nucleotide sequence ID" value="NZ_FOGL01000003.1"/>
</dbReference>
<feature type="binding site" evidence="9">
    <location>
        <begin position="189"/>
        <end position="190"/>
    </location>
    <ligand>
        <name>2-[(2R,5Z)-2-carboxy-4-methylthiazol-5(2H)-ylidene]ethyl phosphate</name>
        <dbReference type="ChEBI" id="CHEBI:62899"/>
    </ligand>
</feature>
<protein>
    <recommendedName>
        <fullName evidence="9">Thiamine-phosphate synthase</fullName>
        <shortName evidence="9">TP synthase</shortName>
        <shortName evidence="9">TPS</shortName>
        <ecNumber evidence="9">2.5.1.3</ecNumber>
    </recommendedName>
    <alternativeName>
        <fullName evidence="9">Thiamine-phosphate pyrophosphorylase</fullName>
        <shortName evidence="9">TMP pyrophosphorylase</shortName>
        <shortName evidence="9">TMP-PPase</shortName>
    </alternativeName>
</protein>
<dbReference type="STRING" id="531814.SAMN04487944_103209"/>
<comment type="similarity">
    <text evidence="9 10">Belongs to the thiamine-phosphate synthase family.</text>
</comment>
<comment type="catalytic activity">
    <reaction evidence="7 9 10">
        <text>2-(2-carboxy-4-methylthiazol-5-yl)ethyl phosphate + 4-amino-2-methyl-5-(diphosphooxymethyl)pyrimidine + 2 H(+) = thiamine phosphate + CO2 + diphosphate</text>
        <dbReference type="Rhea" id="RHEA:47848"/>
        <dbReference type="ChEBI" id="CHEBI:15378"/>
        <dbReference type="ChEBI" id="CHEBI:16526"/>
        <dbReference type="ChEBI" id="CHEBI:33019"/>
        <dbReference type="ChEBI" id="CHEBI:37575"/>
        <dbReference type="ChEBI" id="CHEBI:57841"/>
        <dbReference type="ChEBI" id="CHEBI:62890"/>
        <dbReference type="EC" id="2.5.1.3"/>
    </reaction>
</comment>
<dbReference type="SUPFAM" id="SSF51391">
    <property type="entry name" value="Thiamin phosphate synthase"/>
    <property type="match status" value="1"/>
</dbReference>
<name>A0A1H9NLP4_9BACI</name>
<evidence type="ECO:0000313" key="13">
    <source>
        <dbReference type="EMBL" id="SER36846.1"/>
    </source>
</evidence>
<comment type="pathway">
    <text evidence="1 9 11">Cofactor biosynthesis; thiamine diphosphate biosynthesis; thiamine phosphate from 4-amino-2-methyl-5-diphosphomethylpyrimidine and 4-methyl-5-(2-phosphoethyl)-thiazole: step 1/1.</text>
</comment>
<keyword evidence="3 9" id="KW-0479">Metal-binding</keyword>
<feature type="binding site" evidence="9">
    <location>
        <position position="111"/>
    </location>
    <ligand>
        <name>4-amino-2-methyl-5-(diphosphooxymethyl)pyrimidine</name>
        <dbReference type="ChEBI" id="CHEBI:57841"/>
    </ligand>
</feature>
<dbReference type="AlphaFoldDB" id="A0A1H9NLP4"/>
<organism evidence="13 14">
    <name type="scientific">Gracilibacillus ureilyticus</name>
    <dbReference type="NCBI Taxonomy" id="531814"/>
    <lineage>
        <taxon>Bacteria</taxon>
        <taxon>Bacillati</taxon>
        <taxon>Bacillota</taxon>
        <taxon>Bacilli</taxon>
        <taxon>Bacillales</taxon>
        <taxon>Bacillaceae</taxon>
        <taxon>Gracilibacillus</taxon>
    </lineage>
</organism>
<feature type="binding site" evidence="9">
    <location>
        <position position="92"/>
    </location>
    <ligand>
        <name>Mg(2+)</name>
        <dbReference type="ChEBI" id="CHEBI:18420"/>
    </ligand>
</feature>
<dbReference type="GO" id="GO:0005737">
    <property type="term" value="C:cytoplasm"/>
    <property type="evidence" value="ECO:0007669"/>
    <property type="project" value="TreeGrafter"/>
</dbReference>
<dbReference type="PANTHER" id="PTHR20857">
    <property type="entry name" value="THIAMINE-PHOSPHATE PYROPHOSPHORYLASE"/>
    <property type="match status" value="1"/>
</dbReference>
<feature type="binding site" evidence="9">
    <location>
        <position position="72"/>
    </location>
    <ligand>
        <name>4-amino-2-methyl-5-(diphosphooxymethyl)pyrimidine</name>
        <dbReference type="ChEBI" id="CHEBI:57841"/>
    </ligand>
</feature>
<evidence type="ECO:0000256" key="10">
    <source>
        <dbReference type="RuleBase" id="RU003826"/>
    </source>
</evidence>
<keyword evidence="2 9" id="KW-0808">Transferase</keyword>
<evidence type="ECO:0000256" key="6">
    <source>
        <dbReference type="ARBA" id="ARBA00047334"/>
    </source>
</evidence>
<evidence type="ECO:0000256" key="4">
    <source>
        <dbReference type="ARBA" id="ARBA00022842"/>
    </source>
</evidence>
<dbReference type="Gene3D" id="3.20.20.70">
    <property type="entry name" value="Aldolase class I"/>
    <property type="match status" value="1"/>
</dbReference>
<dbReference type="HAMAP" id="MF_00097">
    <property type="entry name" value="TMP_synthase"/>
    <property type="match status" value="1"/>
</dbReference>
<evidence type="ECO:0000313" key="14">
    <source>
        <dbReference type="Proteomes" id="UP000199687"/>
    </source>
</evidence>
<comment type="catalytic activity">
    <reaction evidence="6 9 10">
        <text>4-methyl-5-(2-phosphooxyethyl)-thiazole + 4-amino-2-methyl-5-(diphosphooxymethyl)pyrimidine + H(+) = thiamine phosphate + diphosphate</text>
        <dbReference type="Rhea" id="RHEA:22328"/>
        <dbReference type="ChEBI" id="CHEBI:15378"/>
        <dbReference type="ChEBI" id="CHEBI:33019"/>
        <dbReference type="ChEBI" id="CHEBI:37575"/>
        <dbReference type="ChEBI" id="CHEBI:57841"/>
        <dbReference type="ChEBI" id="CHEBI:58296"/>
        <dbReference type="EC" id="2.5.1.3"/>
    </reaction>
</comment>
<dbReference type="GO" id="GO:0009228">
    <property type="term" value="P:thiamine biosynthetic process"/>
    <property type="evidence" value="ECO:0007669"/>
    <property type="project" value="UniProtKB-KW"/>
</dbReference>
<dbReference type="CDD" id="cd00564">
    <property type="entry name" value="TMP_TenI"/>
    <property type="match status" value="1"/>
</dbReference>
<evidence type="ECO:0000256" key="5">
    <source>
        <dbReference type="ARBA" id="ARBA00022977"/>
    </source>
</evidence>
<dbReference type="EC" id="2.5.1.3" evidence="9"/>
<evidence type="ECO:0000256" key="7">
    <source>
        <dbReference type="ARBA" id="ARBA00047851"/>
    </source>
</evidence>
<dbReference type="Proteomes" id="UP000199687">
    <property type="component" value="Unassembled WGS sequence"/>
</dbReference>
<dbReference type="GO" id="GO:0004789">
    <property type="term" value="F:thiamine-phosphate diphosphorylase activity"/>
    <property type="evidence" value="ECO:0007669"/>
    <property type="project" value="UniProtKB-UniRule"/>
</dbReference>
<keyword evidence="4 9" id="KW-0460">Magnesium</keyword>
<comment type="catalytic activity">
    <reaction evidence="8 9 10">
        <text>2-[(2R,5Z)-2-carboxy-4-methylthiazol-5(2H)-ylidene]ethyl phosphate + 4-amino-2-methyl-5-(diphosphooxymethyl)pyrimidine + 2 H(+) = thiamine phosphate + CO2 + diphosphate</text>
        <dbReference type="Rhea" id="RHEA:47844"/>
        <dbReference type="ChEBI" id="CHEBI:15378"/>
        <dbReference type="ChEBI" id="CHEBI:16526"/>
        <dbReference type="ChEBI" id="CHEBI:33019"/>
        <dbReference type="ChEBI" id="CHEBI:37575"/>
        <dbReference type="ChEBI" id="CHEBI:57841"/>
        <dbReference type="ChEBI" id="CHEBI:62899"/>
        <dbReference type="EC" id="2.5.1.3"/>
    </reaction>
</comment>
<reference evidence="13 14" key="1">
    <citation type="submission" date="2016-10" db="EMBL/GenBank/DDBJ databases">
        <authorList>
            <person name="de Groot N.N."/>
        </authorList>
    </citation>
    <scope>NUCLEOTIDE SEQUENCE [LARGE SCALE GENOMIC DNA]</scope>
    <source>
        <strain evidence="13 14">CGMCC 1.7727</strain>
    </source>
</reference>
<dbReference type="InterPro" id="IPR034291">
    <property type="entry name" value="TMP_synthase"/>
</dbReference>
<evidence type="ECO:0000256" key="1">
    <source>
        <dbReference type="ARBA" id="ARBA00005165"/>
    </source>
</evidence>
<dbReference type="InterPro" id="IPR013785">
    <property type="entry name" value="Aldolase_TIM"/>
</dbReference>
<dbReference type="EMBL" id="FOGL01000003">
    <property type="protein sequence ID" value="SER36846.1"/>
    <property type="molecule type" value="Genomic_DNA"/>
</dbReference>
<dbReference type="Pfam" id="PF02581">
    <property type="entry name" value="TMP-TENI"/>
    <property type="match status" value="1"/>
</dbReference>
<feature type="binding site" evidence="9">
    <location>
        <begin position="37"/>
        <end position="41"/>
    </location>
    <ligand>
        <name>4-amino-2-methyl-5-(diphosphooxymethyl)pyrimidine</name>
        <dbReference type="ChEBI" id="CHEBI:57841"/>
    </ligand>
</feature>
<feature type="binding site" evidence="9">
    <location>
        <begin position="137"/>
        <end position="139"/>
    </location>
    <ligand>
        <name>2-[(2R,5Z)-2-carboxy-4-methylthiazol-5(2H)-ylidene]ethyl phosphate</name>
        <dbReference type="ChEBI" id="CHEBI:62899"/>
    </ligand>
</feature>
<comment type="function">
    <text evidence="9">Condenses 4-methyl-5-(beta-hydroxyethyl)thiazole monophosphate (THZ-P) and 2-methyl-4-amino-5-hydroxymethyl pyrimidine pyrophosphate (HMP-PP) to form thiamine monophosphate (TMP).</text>
</comment>
<evidence type="ECO:0000256" key="8">
    <source>
        <dbReference type="ARBA" id="ARBA00047883"/>
    </source>
</evidence>
<dbReference type="InterPro" id="IPR036206">
    <property type="entry name" value="ThiamineP_synth_sf"/>
</dbReference>
<dbReference type="NCBIfam" id="TIGR00693">
    <property type="entry name" value="thiE"/>
    <property type="match status" value="1"/>
</dbReference>
<keyword evidence="5 9" id="KW-0784">Thiamine biosynthesis</keyword>
<proteinExistence type="inferred from homology"/>
<gene>
    <name evidence="9" type="primary">thiE</name>
    <name evidence="13" type="ORF">SAMN04487944_103209</name>
</gene>
<feature type="binding site" evidence="9">
    <location>
        <position position="169"/>
    </location>
    <ligand>
        <name>2-[(2R,5Z)-2-carboxy-4-methylthiazol-5(2H)-ylidene]ethyl phosphate</name>
        <dbReference type="ChEBI" id="CHEBI:62899"/>
    </ligand>
</feature>
<accession>A0A1H9NLP4</accession>
<dbReference type="GO" id="GO:0000287">
    <property type="term" value="F:magnesium ion binding"/>
    <property type="evidence" value="ECO:0007669"/>
    <property type="project" value="UniProtKB-UniRule"/>
</dbReference>
<feature type="domain" description="Thiamine phosphate synthase/TenI" evidence="12">
    <location>
        <begin position="8"/>
        <end position="192"/>
    </location>
</feature>